<dbReference type="Proteomes" id="UP000244940">
    <property type="component" value="Unassembled WGS sequence"/>
</dbReference>
<dbReference type="AlphaFoldDB" id="A0A2U2C466"/>
<reference evidence="1 2" key="1">
    <citation type="submission" date="2018-05" db="EMBL/GenBank/DDBJ databases">
        <title>Pararhodobacter marina sp. nov., isolated from deep-sea water of the Indian Ocean.</title>
        <authorList>
            <person name="Lai Q.Sr."/>
            <person name="Liu X."/>
            <person name="Shao Z."/>
        </authorList>
    </citation>
    <scope>NUCLEOTIDE SEQUENCE [LARGE SCALE GENOMIC DNA]</scope>
    <source>
        <strain evidence="1 2">CIC4N-9</strain>
    </source>
</reference>
<evidence type="ECO:0000313" key="1">
    <source>
        <dbReference type="EMBL" id="PWE26657.1"/>
    </source>
</evidence>
<evidence type="ECO:0000313" key="2">
    <source>
        <dbReference type="Proteomes" id="UP000244940"/>
    </source>
</evidence>
<sequence length="242" mass="27487">MSFEMALDASDFLKRTGDLLQRQLPQIEVWALNWTADDALDALKDRMQVQFDRPTRWTLGAFQVWRATKSDRTAKVQEKPSVGRRHYLKVQNQGGGRPQTGIEKLIDQHVVSAQILRTVIPATDGPFEGARLDAYGNWSRGERNQVLSQLQAQRDGAANTTQRSARRARNRARYFVPKHGLAPGVYRRNAPDDIPVRVLKFSDKVPTYTPVLEFEGTVAAIYRDRLGVNLRRAFDRALATSR</sequence>
<organism evidence="1 2">
    <name type="scientific">Pararhodobacter marinus</name>
    <dbReference type="NCBI Taxonomy" id="2184063"/>
    <lineage>
        <taxon>Bacteria</taxon>
        <taxon>Pseudomonadati</taxon>
        <taxon>Pseudomonadota</taxon>
        <taxon>Alphaproteobacteria</taxon>
        <taxon>Rhodobacterales</taxon>
        <taxon>Paracoccaceae</taxon>
        <taxon>Pararhodobacter</taxon>
    </lineage>
</organism>
<proteinExistence type="predicted"/>
<dbReference type="GeneID" id="94367288"/>
<gene>
    <name evidence="1" type="ORF">C4N9_20550</name>
</gene>
<dbReference type="EMBL" id="QEYD01000017">
    <property type="protein sequence ID" value="PWE26657.1"/>
    <property type="molecule type" value="Genomic_DNA"/>
</dbReference>
<protein>
    <submittedName>
        <fullName evidence="1">Uncharacterized protein</fullName>
    </submittedName>
</protein>
<keyword evidence="2" id="KW-1185">Reference proteome</keyword>
<dbReference type="RefSeq" id="WP_109535218.1">
    <property type="nucleotide sequence ID" value="NZ_QEYD01000017.1"/>
</dbReference>
<accession>A0A2U2C466</accession>
<dbReference type="OrthoDB" id="7564032at2"/>
<name>A0A2U2C466_9RHOB</name>
<comment type="caution">
    <text evidence="1">The sequence shown here is derived from an EMBL/GenBank/DDBJ whole genome shotgun (WGS) entry which is preliminary data.</text>
</comment>